<evidence type="ECO:0000313" key="3">
    <source>
        <dbReference type="Proteomes" id="UP000789901"/>
    </source>
</evidence>
<feature type="chain" id="PRO_5046066645" evidence="1">
    <location>
        <begin position="16"/>
        <end position="402"/>
    </location>
</feature>
<evidence type="ECO:0000256" key="1">
    <source>
        <dbReference type="SAM" id="SignalP"/>
    </source>
</evidence>
<accession>A0ABN7UY98</accession>
<comment type="caution">
    <text evidence="2">The sequence shown here is derived from an EMBL/GenBank/DDBJ whole genome shotgun (WGS) entry which is preliminary data.</text>
</comment>
<sequence>MYQSGFNILALLVAADEFLLDQIVNLVQEHLILRESNWLKENFIMVLSTVSKFQNCKKIQNYITEIIELPINSKSGIHDLLDIANELDLIHLIDHIQELVNPEPLLFELENFPTLERDIVLKFIKRDDLVIEEVDVWKYLVKWATAQYSSLSEDVSVNANVNADVNANVNADINSDINTWGENEFTLFKKIINSFIPYIRFCEMTRYEFYYHVMPYEKVLPENFYKSLIAYFMINLKSQNIMLQPRNGLISIDSTIIKRKNARIIVKWIKGVTVFTKKLSYEFTCVYRATRWEFGYKKFIKELKSSFSSKLLLIKIKDSDIIIGGCINYWKSEKESNFHIPSKVRCLWPVEESEVLYSENFLWIAFYFGNDYLQLFGHNGCCSILNDCNFIVEEIELFRVYA</sequence>
<organism evidence="2 3">
    <name type="scientific">Gigaspora margarita</name>
    <dbReference type="NCBI Taxonomy" id="4874"/>
    <lineage>
        <taxon>Eukaryota</taxon>
        <taxon>Fungi</taxon>
        <taxon>Fungi incertae sedis</taxon>
        <taxon>Mucoromycota</taxon>
        <taxon>Glomeromycotina</taxon>
        <taxon>Glomeromycetes</taxon>
        <taxon>Diversisporales</taxon>
        <taxon>Gigasporaceae</taxon>
        <taxon>Gigaspora</taxon>
    </lineage>
</organism>
<proteinExistence type="predicted"/>
<protein>
    <submittedName>
        <fullName evidence="2">11694_t:CDS:1</fullName>
    </submittedName>
</protein>
<dbReference type="Proteomes" id="UP000789901">
    <property type="component" value="Unassembled WGS sequence"/>
</dbReference>
<gene>
    <name evidence="2" type="ORF">GMARGA_LOCUS11608</name>
</gene>
<keyword evidence="3" id="KW-1185">Reference proteome</keyword>
<evidence type="ECO:0000313" key="2">
    <source>
        <dbReference type="EMBL" id="CAG8692508.1"/>
    </source>
</evidence>
<name>A0ABN7UY98_GIGMA</name>
<reference evidence="2 3" key="1">
    <citation type="submission" date="2021-06" db="EMBL/GenBank/DDBJ databases">
        <authorList>
            <person name="Kallberg Y."/>
            <person name="Tangrot J."/>
            <person name="Rosling A."/>
        </authorList>
    </citation>
    <scope>NUCLEOTIDE SEQUENCE [LARGE SCALE GENOMIC DNA]</scope>
    <source>
        <strain evidence="2 3">120-4 pot B 10/14</strain>
    </source>
</reference>
<keyword evidence="1" id="KW-0732">Signal</keyword>
<feature type="signal peptide" evidence="1">
    <location>
        <begin position="1"/>
        <end position="15"/>
    </location>
</feature>
<dbReference type="EMBL" id="CAJVQB010006848">
    <property type="protein sequence ID" value="CAG8692508.1"/>
    <property type="molecule type" value="Genomic_DNA"/>
</dbReference>